<sequence length="141" mass="15825">MSEQITQLTSEGIKKLATDLIEMYESKKETFEQASEKMGEEAQFIKQRIVDLERIVYSAEPLKEGSRNGVVSLGSTVSLLDPFLDVVESYKLVHPIEASPMLNYLSVDSLLGRELLLRTKGEKVSVTVNNEIITYTILNVN</sequence>
<dbReference type="EMBL" id="JAKIJS010000008">
    <property type="protein sequence ID" value="MCF6139656.1"/>
    <property type="molecule type" value="Genomic_DNA"/>
</dbReference>
<protein>
    <submittedName>
        <fullName evidence="2">GreA/GreB family elongation factor</fullName>
    </submittedName>
</protein>
<feature type="domain" description="Transcription elongation factor GreA/GreB C-terminal" evidence="1">
    <location>
        <begin position="68"/>
        <end position="140"/>
    </location>
</feature>
<dbReference type="SUPFAM" id="SSF54534">
    <property type="entry name" value="FKBP-like"/>
    <property type="match status" value="1"/>
</dbReference>
<dbReference type="InterPro" id="IPR023459">
    <property type="entry name" value="Tscrpt_elong_fac_GreA/B_fam"/>
</dbReference>
<evidence type="ECO:0000313" key="3">
    <source>
        <dbReference type="Proteomes" id="UP001649381"/>
    </source>
</evidence>
<dbReference type="PANTHER" id="PTHR30437">
    <property type="entry name" value="TRANSCRIPTION ELONGATION FACTOR GREA"/>
    <property type="match status" value="1"/>
</dbReference>
<keyword evidence="2" id="KW-0251">Elongation factor</keyword>
<evidence type="ECO:0000259" key="1">
    <source>
        <dbReference type="Pfam" id="PF01272"/>
    </source>
</evidence>
<dbReference type="Pfam" id="PF01272">
    <property type="entry name" value="GreA_GreB"/>
    <property type="match status" value="1"/>
</dbReference>
<dbReference type="RefSeq" id="WP_236339385.1">
    <property type="nucleotide sequence ID" value="NZ_JAKIJS010000008.1"/>
</dbReference>
<name>A0ABS9H6V4_9BACL</name>
<dbReference type="Gene3D" id="3.10.50.30">
    <property type="entry name" value="Transcription elongation factor, GreA/GreB, C-terminal domain"/>
    <property type="match status" value="1"/>
</dbReference>
<dbReference type="InterPro" id="IPR001437">
    <property type="entry name" value="Tscrpt_elong_fac_GreA/B_C"/>
</dbReference>
<accession>A0ABS9H6V4</accession>
<dbReference type="PANTHER" id="PTHR30437:SF4">
    <property type="entry name" value="TRANSCRIPTION ELONGATION FACTOR GREA"/>
    <property type="match status" value="1"/>
</dbReference>
<evidence type="ECO:0000313" key="2">
    <source>
        <dbReference type="EMBL" id="MCF6139656.1"/>
    </source>
</evidence>
<dbReference type="PIRSF" id="PIRSF006092">
    <property type="entry name" value="GreA_GreB"/>
    <property type="match status" value="1"/>
</dbReference>
<dbReference type="Proteomes" id="UP001649381">
    <property type="component" value="Unassembled WGS sequence"/>
</dbReference>
<proteinExistence type="predicted"/>
<keyword evidence="2" id="KW-0648">Protein biosynthesis</keyword>
<dbReference type="InterPro" id="IPR036953">
    <property type="entry name" value="GreA/GreB_C_sf"/>
</dbReference>
<keyword evidence="3" id="KW-1185">Reference proteome</keyword>
<comment type="caution">
    <text evidence="2">The sequence shown here is derived from an EMBL/GenBank/DDBJ whole genome shotgun (WGS) entry which is preliminary data.</text>
</comment>
<gene>
    <name evidence="2" type="ORF">L2716_18240</name>
</gene>
<dbReference type="GO" id="GO:0003746">
    <property type="term" value="F:translation elongation factor activity"/>
    <property type="evidence" value="ECO:0007669"/>
    <property type="project" value="UniProtKB-KW"/>
</dbReference>
<reference evidence="2 3" key="1">
    <citation type="submission" date="2022-01" db="EMBL/GenBank/DDBJ databases">
        <title>Alkalihalobacillus sp. EGI L200015, a novel bacterium isolated from a salt lake sediment.</title>
        <authorList>
            <person name="Gao L."/>
            <person name="Fang B.-Z."/>
            <person name="Li W.-J."/>
        </authorList>
    </citation>
    <scope>NUCLEOTIDE SEQUENCE [LARGE SCALE GENOMIC DNA]</scope>
    <source>
        <strain evidence="2 3">KCTC 12718</strain>
    </source>
</reference>
<organism evidence="2 3">
    <name type="scientific">Pseudalkalibacillus berkeleyi</name>
    <dbReference type="NCBI Taxonomy" id="1069813"/>
    <lineage>
        <taxon>Bacteria</taxon>
        <taxon>Bacillati</taxon>
        <taxon>Bacillota</taxon>
        <taxon>Bacilli</taxon>
        <taxon>Bacillales</taxon>
        <taxon>Fictibacillaceae</taxon>
        <taxon>Pseudalkalibacillus</taxon>
    </lineage>
</organism>